<dbReference type="InterPro" id="IPR004331">
    <property type="entry name" value="SPX_dom"/>
</dbReference>
<dbReference type="OrthoDB" id="5588846at2759"/>
<feature type="domain" description="RING-type" evidence="6">
    <location>
        <begin position="630"/>
        <end position="669"/>
    </location>
</feature>
<sequence length="725" mass="80191">MKYGKEFQQLLNESDFPEEWKSSAIEYRQLKKVIKDVVAELTSMGLSPDVLHKLLITEDTDGKSLLASHTPVVSDGGGDGGLTGEEGRAGEEDVIEFEFESEEGSPVVLRSGSVDLPPPPHHHPVEVIVHPITEQQNLDDDEQSVESLHPHHHRRFRLRLLSETSQTPKEDGTSVRPLSVTDIISAQEHTSNLSLEDVHHRGRGSELSARVHGKRKVVKKAVSDGHGGVKAEYVLIGDPQHPIPQLRLHLDTSISPSRSHSHSPSPAPSSFESETEPETETGTETEDENGGEEAFDLAMKTPRAFNKVRNPSLPSSPHLSRIKGAQSPIWAIASTGVSEGMSDFSIGEAAVAEIPSPLPDPPSPDLSAMFEPASALTTEREFIIPLASDLAFFSLLTTALTSLSLFTARQQTLFQQSVERLCAMISKSISPQGSSLEVLPTPLTPSGSDMSDTVPRLHASTSAKASKKDLYAWREIFSLWIESQIFESTAERDRGERTIEQAESRLQKFAAEVVKRGLGDRRTMKGKKVREAWEEFLRLNMLLLDLKRFQTANIKAAQKILKKHDKRTALTASTGFQSFVRSTLTAHSQIDKDGHISTWTFYNTSLPHVLLSSLTSTLLPILPSLDDYACLICTSIAFKPIRLECGHLFCVRCLVKMQKAGKGECPLCRKDVVLLADKSSLDLTIMHFMKQWFPKEVKEKQKENDAEVVNERALETGLDTRCSIM</sequence>
<evidence type="ECO:0008006" key="10">
    <source>
        <dbReference type="Google" id="ProtNLM"/>
    </source>
</evidence>
<dbReference type="AlphaFoldDB" id="A0A1E3HA10"/>
<dbReference type="GeneID" id="30159029"/>
<protein>
    <recommendedName>
        <fullName evidence="10">RING-type domain-containing protein</fullName>
    </recommendedName>
</protein>
<feature type="compositionally biased region" description="Gly residues" evidence="5">
    <location>
        <begin position="75"/>
        <end position="84"/>
    </location>
</feature>
<keyword evidence="1" id="KW-0479">Metal-binding</keyword>
<feature type="domain" description="SPX" evidence="7">
    <location>
        <begin position="1"/>
        <end position="578"/>
    </location>
</feature>
<comment type="caution">
    <text evidence="8">The sequence shown here is derived from an EMBL/GenBank/DDBJ whole genome shotgun (WGS) entry which is preliminary data.</text>
</comment>
<dbReference type="InterPro" id="IPR013083">
    <property type="entry name" value="Znf_RING/FYVE/PHD"/>
</dbReference>
<keyword evidence="9" id="KW-1185">Reference proteome</keyword>
<evidence type="ECO:0000256" key="4">
    <source>
        <dbReference type="PROSITE-ProRule" id="PRU00175"/>
    </source>
</evidence>
<dbReference type="Pfam" id="PF13920">
    <property type="entry name" value="zf-C3HC4_3"/>
    <property type="match status" value="1"/>
</dbReference>
<evidence type="ECO:0000259" key="7">
    <source>
        <dbReference type="PROSITE" id="PS51382"/>
    </source>
</evidence>
<evidence type="ECO:0000313" key="9">
    <source>
        <dbReference type="Proteomes" id="UP000094065"/>
    </source>
</evidence>
<name>A0A1E3HA10_9TREE</name>
<evidence type="ECO:0000256" key="1">
    <source>
        <dbReference type="ARBA" id="ARBA00022723"/>
    </source>
</evidence>
<evidence type="ECO:0000256" key="3">
    <source>
        <dbReference type="ARBA" id="ARBA00022833"/>
    </source>
</evidence>
<evidence type="ECO:0000256" key="2">
    <source>
        <dbReference type="ARBA" id="ARBA00022771"/>
    </source>
</evidence>
<dbReference type="RefSeq" id="XP_018989065.1">
    <property type="nucleotide sequence ID" value="XM_019142494.1"/>
</dbReference>
<accession>A0A1E3HA10</accession>
<keyword evidence="2 4" id="KW-0863">Zinc-finger</keyword>
<dbReference type="Proteomes" id="UP000094065">
    <property type="component" value="Unassembled WGS sequence"/>
</dbReference>
<dbReference type="PANTHER" id="PTHR23327">
    <property type="entry name" value="RING FINGER PROTEIN 127"/>
    <property type="match status" value="1"/>
</dbReference>
<dbReference type="PROSITE" id="PS51382">
    <property type="entry name" value="SPX"/>
    <property type="match status" value="1"/>
</dbReference>
<dbReference type="Pfam" id="PF03105">
    <property type="entry name" value="SPX"/>
    <property type="match status" value="1"/>
</dbReference>
<dbReference type="InterPro" id="IPR017907">
    <property type="entry name" value="Znf_RING_CS"/>
</dbReference>
<dbReference type="PROSITE" id="PS50089">
    <property type="entry name" value="ZF_RING_2"/>
    <property type="match status" value="1"/>
</dbReference>
<evidence type="ECO:0000259" key="6">
    <source>
        <dbReference type="PROSITE" id="PS50089"/>
    </source>
</evidence>
<dbReference type="PROSITE" id="PS00518">
    <property type="entry name" value="ZF_RING_1"/>
    <property type="match status" value="1"/>
</dbReference>
<feature type="region of interest" description="Disordered" evidence="5">
    <location>
        <begin position="253"/>
        <end position="292"/>
    </location>
</feature>
<proteinExistence type="predicted"/>
<dbReference type="InterPro" id="IPR001841">
    <property type="entry name" value="Znf_RING"/>
</dbReference>
<feature type="compositionally biased region" description="Low complexity" evidence="5">
    <location>
        <begin position="253"/>
        <end position="272"/>
    </location>
</feature>
<feature type="region of interest" description="Disordered" evidence="5">
    <location>
        <begin position="67"/>
        <end position="87"/>
    </location>
</feature>
<dbReference type="STRING" id="1295533.A0A1E3HA10"/>
<dbReference type="PANTHER" id="PTHR23327:SF51">
    <property type="entry name" value="TRANSCRIPTIONAL REGULATOR OF YEAST FORM ADHERENCE 3"/>
    <property type="match status" value="1"/>
</dbReference>
<dbReference type="GO" id="GO:0008270">
    <property type="term" value="F:zinc ion binding"/>
    <property type="evidence" value="ECO:0007669"/>
    <property type="project" value="UniProtKB-KW"/>
</dbReference>
<evidence type="ECO:0000256" key="5">
    <source>
        <dbReference type="SAM" id="MobiDB-lite"/>
    </source>
</evidence>
<dbReference type="SUPFAM" id="SSF57850">
    <property type="entry name" value="RING/U-box"/>
    <property type="match status" value="1"/>
</dbReference>
<gene>
    <name evidence="8" type="ORF">L202_07720</name>
</gene>
<evidence type="ECO:0000313" key="8">
    <source>
        <dbReference type="EMBL" id="ODN73153.1"/>
    </source>
</evidence>
<dbReference type="EMBL" id="AWGJ01000013">
    <property type="protein sequence ID" value="ODN73153.1"/>
    <property type="molecule type" value="Genomic_DNA"/>
</dbReference>
<feature type="compositionally biased region" description="Acidic residues" evidence="5">
    <location>
        <begin position="273"/>
        <end position="292"/>
    </location>
</feature>
<organism evidence="8 9">
    <name type="scientific">Cryptococcus amylolentus CBS 6039</name>
    <dbReference type="NCBI Taxonomy" id="1295533"/>
    <lineage>
        <taxon>Eukaryota</taxon>
        <taxon>Fungi</taxon>
        <taxon>Dikarya</taxon>
        <taxon>Basidiomycota</taxon>
        <taxon>Agaricomycotina</taxon>
        <taxon>Tremellomycetes</taxon>
        <taxon>Tremellales</taxon>
        <taxon>Cryptococcaceae</taxon>
        <taxon>Cryptococcus</taxon>
    </lineage>
</organism>
<dbReference type="SMART" id="SM00184">
    <property type="entry name" value="RING"/>
    <property type="match status" value="1"/>
</dbReference>
<dbReference type="Gene3D" id="3.30.40.10">
    <property type="entry name" value="Zinc/RING finger domain, C3HC4 (zinc finger)"/>
    <property type="match status" value="1"/>
</dbReference>
<reference evidence="8 9" key="1">
    <citation type="submission" date="2016-06" db="EMBL/GenBank/DDBJ databases">
        <title>Evolution of pathogenesis and genome organization in the Tremellales.</title>
        <authorList>
            <person name="Cuomo C."/>
            <person name="Litvintseva A."/>
            <person name="Heitman J."/>
            <person name="Chen Y."/>
            <person name="Sun S."/>
            <person name="Springer D."/>
            <person name="Dromer F."/>
            <person name="Young S."/>
            <person name="Zeng Q."/>
            <person name="Chapman S."/>
            <person name="Gujja S."/>
            <person name="Saif S."/>
            <person name="Birren B."/>
        </authorList>
    </citation>
    <scope>NUCLEOTIDE SEQUENCE [LARGE SCALE GENOMIC DNA]</scope>
    <source>
        <strain evidence="8 9">CBS 6039</strain>
    </source>
</reference>
<keyword evidence="3" id="KW-0862">Zinc</keyword>